<proteinExistence type="predicted"/>
<name>A0A7G2CB23_9TRYP</name>
<evidence type="ECO:0000313" key="3">
    <source>
        <dbReference type="Proteomes" id="UP000515908"/>
    </source>
</evidence>
<accession>A0A7G2CB23</accession>
<keyword evidence="3" id="KW-1185">Reference proteome</keyword>
<gene>
    <name evidence="2" type="ORF">ADEAN_000356500</name>
</gene>
<feature type="region of interest" description="Disordered" evidence="1">
    <location>
        <begin position="13"/>
        <end position="43"/>
    </location>
</feature>
<protein>
    <submittedName>
        <fullName evidence="2">Uncharacterized protein</fullName>
    </submittedName>
</protein>
<sequence length="375" mass="42420">MDAKYGTRLEDLHLEDIPPPVPPSFNPNNTDYHHHHTNNNNGKKRTATTIAELAHLKAKDFVNLNHAQHTVINKDYLCTSDIFNRLLLTEFTLPLYDYAEEEGYASLQNNNNNEVDTPAVKEDESHNTSGAEQQAIGKTNSTAGKSKTTKSPDSDDGSDAILSEAESDGSEGEEEENNEVQQFLKKINPHAVKNHEHTSSKARRKNHAATGQHDEAYLQEQQSMQEALLAIQHTLTYDSIYSTGYTERYTAVMEDHRQQENKKENEVEKALASYARELGYLPSPSPLLASDTTMQAYLDQTLHPQRYINNNNNSSRCEDIHDDEGENRMEKELEKESQNRLVFKTLLEEKMNYLLSGELKNAQDALKETLGIGMQ</sequence>
<evidence type="ECO:0000256" key="1">
    <source>
        <dbReference type="SAM" id="MobiDB-lite"/>
    </source>
</evidence>
<reference evidence="2 3" key="1">
    <citation type="submission" date="2020-08" db="EMBL/GenBank/DDBJ databases">
        <authorList>
            <person name="Newling K."/>
            <person name="Davey J."/>
            <person name="Forrester S."/>
        </authorList>
    </citation>
    <scope>NUCLEOTIDE SEQUENCE [LARGE SCALE GENOMIC DNA]</scope>
    <source>
        <strain evidence="3">Crithidia deanei Carvalho (ATCC PRA-265)</strain>
    </source>
</reference>
<dbReference type="EMBL" id="LR877150">
    <property type="protein sequence ID" value="CAD2216104.1"/>
    <property type="molecule type" value="Genomic_DNA"/>
</dbReference>
<feature type="region of interest" description="Disordered" evidence="1">
    <location>
        <begin position="309"/>
        <end position="333"/>
    </location>
</feature>
<feature type="compositionally biased region" description="Basic residues" evidence="1">
    <location>
        <begin position="33"/>
        <end position="43"/>
    </location>
</feature>
<feature type="region of interest" description="Disordered" evidence="1">
    <location>
        <begin position="107"/>
        <end position="212"/>
    </location>
</feature>
<feature type="compositionally biased region" description="Polar residues" evidence="1">
    <location>
        <begin position="127"/>
        <end position="151"/>
    </location>
</feature>
<evidence type="ECO:0000313" key="2">
    <source>
        <dbReference type="EMBL" id="CAD2216104.1"/>
    </source>
</evidence>
<dbReference type="VEuPathDB" id="TriTrypDB:ADEAN_000356500"/>
<organism evidence="2 3">
    <name type="scientific">Angomonas deanei</name>
    <dbReference type="NCBI Taxonomy" id="59799"/>
    <lineage>
        <taxon>Eukaryota</taxon>
        <taxon>Discoba</taxon>
        <taxon>Euglenozoa</taxon>
        <taxon>Kinetoplastea</taxon>
        <taxon>Metakinetoplastina</taxon>
        <taxon>Trypanosomatida</taxon>
        <taxon>Trypanosomatidae</taxon>
        <taxon>Strigomonadinae</taxon>
        <taxon>Angomonas</taxon>
    </lineage>
</organism>
<dbReference type="AlphaFoldDB" id="A0A7G2CB23"/>
<feature type="compositionally biased region" description="Acidic residues" evidence="1">
    <location>
        <begin position="165"/>
        <end position="178"/>
    </location>
</feature>
<dbReference type="Proteomes" id="UP000515908">
    <property type="component" value="Chromosome 06"/>
</dbReference>